<evidence type="ECO:0000256" key="1">
    <source>
        <dbReference type="ARBA" id="ARBA00022723"/>
    </source>
</evidence>
<feature type="compositionally biased region" description="Polar residues" evidence="3">
    <location>
        <begin position="709"/>
        <end position="735"/>
    </location>
</feature>
<comment type="caution">
    <text evidence="4">The sequence shown here is derived from an EMBL/GenBank/DDBJ whole genome shotgun (WGS) entry which is preliminary data.</text>
</comment>
<proteinExistence type="predicted"/>
<dbReference type="Gene3D" id="1.10.1170.10">
    <property type="entry name" value="Inhibitor Of Apoptosis Protein (2mihbC-IAP-1), Chain A"/>
    <property type="match status" value="2"/>
</dbReference>
<feature type="compositionally biased region" description="Polar residues" evidence="3">
    <location>
        <begin position="253"/>
        <end position="272"/>
    </location>
</feature>
<evidence type="ECO:0000256" key="2">
    <source>
        <dbReference type="ARBA" id="ARBA00022833"/>
    </source>
</evidence>
<protein>
    <recommendedName>
        <fullName evidence="6">BIR-domain-containing protein</fullName>
    </recommendedName>
</protein>
<dbReference type="InterPro" id="IPR051190">
    <property type="entry name" value="Baculoviral_IAP"/>
</dbReference>
<keyword evidence="5" id="KW-1185">Reference proteome</keyword>
<accession>A0AAD6U438</accession>
<gene>
    <name evidence="4" type="ORF">B0H15DRAFT_939121</name>
</gene>
<evidence type="ECO:0000313" key="4">
    <source>
        <dbReference type="EMBL" id="KAJ7089840.1"/>
    </source>
</evidence>
<evidence type="ECO:0000256" key="3">
    <source>
        <dbReference type="SAM" id="MobiDB-lite"/>
    </source>
</evidence>
<dbReference type="SMART" id="SM00238">
    <property type="entry name" value="BIR"/>
    <property type="match status" value="2"/>
</dbReference>
<feature type="compositionally biased region" description="Basic and acidic residues" evidence="3">
    <location>
        <begin position="429"/>
        <end position="439"/>
    </location>
</feature>
<reference evidence="4" key="1">
    <citation type="submission" date="2023-03" db="EMBL/GenBank/DDBJ databases">
        <title>Massive genome expansion in bonnet fungi (Mycena s.s.) driven by repeated elements and novel gene families across ecological guilds.</title>
        <authorList>
            <consortium name="Lawrence Berkeley National Laboratory"/>
            <person name="Harder C.B."/>
            <person name="Miyauchi S."/>
            <person name="Viragh M."/>
            <person name="Kuo A."/>
            <person name="Thoen E."/>
            <person name="Andreopoulos B."/>
            <person name="Lu D."/>
            <person name="Skrede I."/>
            <person name="Drula E."/>
            <person name="Henrissat B."/>
            <person name="Morin E."/>
            <person name="Kohler A."/>
            <person name="Barry K."/>
            <person name="LaButti K."/>
            <person name="Morin E."/>
            <person name="Salamov A."/>
            <person name="Lipzen A."/>
            <person name="Mereny Z."/>
            <person name="Hegedus B."/>
            <person name="Baldrian P."/>
            <person name="Stursova M."/>
            <person name="Weitz H."/>
            <person name="Taylor A."/>
            <person name="Grigoriev I.V."/>
            <person name="Nagy L.G."/>
            <person name="Martin F."/>
            <person name="Kauserud H."/>
        </authorList>
    </citation>
    <scope>NUCLEOTIDE SEQUENCE</scope>
    <source>
        <strain evidence="4">CBHHK173m</strain>
    </source>
</reference>
<feature type="compositionally biased region" description="Basic residues" evidence="3">
    <location>
        <begin position="537"/>
        <end position="546"/>
    </location>
</feature>
<feature type="compositionally biased region" description="Basic and acidic residues" evidence="3">
    <location>
        <begin position="605"/>
        <end position="616"/>
    </location>
</feature>
<feature type="compositionally biased region" description="Basic residues" evidence="3">
    <location>
        <begin position="860"/>
        <end position="870"/>
    </location>
</feature>
<feature type="region of interest" description="Disordered" evidence="3">
    <location>
        <begin position="693"/>
        <end position="871"/>
    </location>
</feature>
<dbReference type="Pfam" id="PF00653">
    <property type="entry name" value="BIR"/>
    <property type="match status" value="2"/>
</dbReference>
<dbReference type="EMBL" id="JARJCN010000023">
    <property type="protein sequence ID" value="KAJ7089840.1"/>
    <property type="molecule type" value="Genomic_DNA"/>
</dbReference>
<keyword evidence="1" id="KW-0479">Metal-binding</keyword>
<feature type="compositionally biased region" description="Basic and acidic residues" evidence="3">
    <location>
        <begin position="817"/>
        <end position="831"/>
    </location>
</feature>
<dbReference type="InterPro" id="IPR001370">
    <property type="entry name" value="BIR_rpt"/>
</dbReference>
<feature type="region of interest" description="Disordered" evidence="3">
    <location>
        <begin position="645"/>
        <end position="673"/>
    </location>
</feature>
<dbReference type="SUPFAM" id="SSF57924">
    <property type="entry name" value="Inhibitor of apoptosis (IAP) repeat"/>
    <property type="match status" value="2"/>
</dbReference>
<dbReference type="GO" id="GO:0046872">
    <property type="term" value="F:metal ion binding"/>
    <property type="evidence" value="ECO:0007669"/>
    <property type="project" value="UniProtKB-KW"/>
</dbReference>
<feature type="compositionally biased region" description="Low complexity" evidence="3">
    <location>
        <begin position="624"/>
        <end position="633"/>
    </location>
</feature>
<feature type="compositionally biased region" description="Low complexity" evidence="3">
    <location>
        <begin position="693"/>
        <end position="702"/>
    </location>
</feature>
<organism evidence="4 5">
    <name type="scientific">Mycena belliarum</name>
    <dbReference type="NCBI Taxonomy" id="1033014"/>
    <lineage>
        <taxon>Eukaryota</taxon>
        <taxon>Fungi</taxon>
        <taxon>Dikarya</taxon>
        <taxon>Basidiomycota</taxon>
        <taxon>Agaricomycotina</taxon>
        <taxon>Agaricomycetes</taxon>
        <taxon>Agaricomycetidae</taxon>
        <taxon>Agaricales</taxon>
        <taxon>Marasmiineae</taxon>
        <taxon>Mycenaceae</taxon>
        <taxon>Mycena</taxon>
    </lineage>
</organism>
<dbReference type="CDD" id="cd00022">
    <property type="entry name" value="BIR"/>
    <property type="match status" value="2"/>
</dbReference>
<dbReference type="AlphaFoldDB" id="A0AAD6U438"/>
<sequence length="1008" mass="110425">MEVLQNRLDSFVKQKRGKSLKWPHPNTWLATPETLAEAGFYFDPSTDDPDNATCFMCNKQVTEWAEDDDPFDIHWEKCAKVCAWANLRCGLRRDADSKGRYLFPDKSRLPISKAMEKARLETFAGQGWKWKHDKNKKHGATAKKMAHAGFVFTPTETGDDTGTCLYCEIALGNWDEDDDPMQQHRDRDKSSTPCPFLALAFDSAAPQPKPSKRATKPKPLLHTEVVMPTKTYDGSDDDASVPLPATVAKTPRNAASSSTAKTPRTTTRSLSRANLRDPDIPLYEDEAITPPPKKRGRVKSGSRTQLADSDKEGRPASPPPPTRQRRPTQAARSRSKSVSQPASVLEAANLFDDDDDDEPNEPQVPRKPSRSKSKAREVESDKAEEPAAPKPSRSKPKTREGETGVDDGLQPAEETLARKASRSKAKPKTAGDDKADAKRPSSRSQSKTQPPADGTSSDDGWFVAPLPPPPSARSRTKSVSRSKEKDQGTDPDEPVVVSRKEQKTKARNMAEESERDTTRPASRSQNDRPGAIAGHAVARKPSRTKSKPSVAEEPEVKKPPSRAKAKASPEPAAAEPEEDDEMEQYLPPPSAQRPPAVKSRSKPPSKVDESVEEPKASRPRKPSSRSVSKPVLPKFELAASVAAVQEEPQILEEHKASRTRKPSSRSAPKPTVHQFELVASTAEPVEEKAKELALAPLAPAATRARKTSNRSTTTAPVSRGTSVTAKTKANGTRDPTPSHDHLDLDMQTPDELDTPPVLVPLQLSRQPTSHAAGPSSLQAAGIQASASRKPRSKLSPSSPSPAKPRSMSHSQARTSKAKKDAKYYSEPEEHSGSGGEGDDGLPVVEISTDDEEPETMKAAPKVKGKGKGKKSVVEEIIARLPPSPVMDDRDDDVEMAEVEESMRVEREPDPLPITPPRAHVATVSSVRTDEGRNVMQGSPEGFAFVPPLASDPFLNLESLTEAEQDMTVEEWIRYQMGIEYERFKRDGERQLGMFEVRAEEVRRAIETL</sequence>
<evidence type="ECO:0008006" key="6">
    <source>
        <dbReference type="Google" id="ProtNLM"/>
    </source>
</evidence>
<keyword evidence="2" id="KW-0862">Zinc</keyword>
<dbReference type="PANTHER" id="PTHR46771">
    <property type="entry name" value="DETERIN"/>
    <property type="match status" value="1"/>
</dbReference>
<feature type="compositionally biased region" description="Acidic residues" evidence="3">
    <location>
        <begin position="351"/>
        <end position="360"/>
    </location>
</feature>
<name>A0AAD6U438_9AGAR</name>
<dbReference type="PROSITE" id="PS50143">
    <property type="entry name" value="BIR_REPEAT_2"/>
    <property type="match status" value="2"/>
</dbReference>
<dbReference type="Proteomes" id="UP001222325">
    <property type="component" value="Unassembled WGS sequence"/>
</dbReference>
<feature type="compositionally biased region" description="Basic and acidic residues" evidence="3">
    <location>
        <begin position="374"/>
        <end position="387"/>
    </location>
</feature>
<dbReference type="PANTHER" id="PTHR46771:SF5">
    <property type="entry name" value="DETERIN"/>
    <property type="match status" value="1"/>
</dbReference>
<feature type="compositionally biased region" description="Basic and acidic residues" evidence="3">
    <location>
        <begin position="498"/>
        <end position="518"/>
    </location>
</feature>
<feature type="region of interest" description="Disordered" evidence="3">
    <location>
        <begin position="201"/>
        <end position="633"/>
    </location>
</feature>
<feature type="compositionally biased region" description="Polar residues" evidence="3">
    <location>
        <begin position="442"/>
        <end position="458"/>
    </location>
</feature>
<evidence type="ECO:0000313" key="5">
    <source>
        <dbReference type="Proteomes" id="UP001222325"/>
    </source>
</evidence>